<dbReference type="InterPro" id="IPR050921">
    <property type="entry name" value="T4SS_GSP_E_ATPase"/>
</dbReference>
<reference evidence="3 4" key="1">
    <citation type="submission" date="2018-05" db="EMBL/GenBank/DDBJ databases">
        <title>A metagenomic window into the 2 km-deep terrestrial subsurface aquifer revealed taxonomically and functionally diverse microbial community comprising novel uncultured bacterial lineages.</title>
        <authorList>
            <person name="Kadnikov V.V."/>
            <person name="Mardanov A.V."/>
            <person name="Beletsky A.V."/>
            <person name="Banks D."/>
            <person name="Pimenov N.V."/>
            <person name="Frank Y.A."/>
            <person name="Karnachuk O.V."/>
            <person name="Ravin N.V."/>
        </authorList>
    </citation>
    <scope>NUCLEOTIDE SEQUENCE [LARGE SCALE GENOMIC DNA]</scope>
    <source>
        <strain evidence="3">BY</strain>
    </source>
</reference>
<dbReference type="InterPro" id="IPR027417">
    <property type="entry name" value="P-loop_NTPase"/>
</dbReference>
<accession>A0A2Z4Y6V1</accession>
<sequence length="370" mass="41615">MATDDTQAQFEKLSDEHYARFTTLIRAAVAEGASDVHLRAGERPRVRIDGELYEVEGPIVTEESLRSFLYALLGPDQIERFERTHELDFAHTFPGVTRSRFNLYVQQGKLCASTRLIPEVVPTMEQIQLPPVVYNFVNLPAGLVLVTGPTGSGKSTTLAAMIDYINTHRRTHILTIEDPIEYVFQQKRSMVSQREMSLDTLSYHHALRHAFRQDPDVVMIGEMRDLETMQAAITLAETGHLTFSTLHTTEAATTINRIIDSFPPHQQAQVRAQLAVSLQGIISQKLVPLKDRRGRIAAREILVCNRAVRNLLREGKVPQIFSAIQTGVEDGMITMNASLGELYRQGLISYETALKNSPDRREFVQKYGNG</sequence>
<dbReference type="Gene3D" id="3.40.50.300">
    <property type="entry name" value="P-loop containing nucleotide triphosphate hydrolases"/>
    <property type="match status" value="1"/>
</dbReference>
<dbReference type="CDD" id="cd01131">
    <property type="entry name" value="PilT"/>
    <property type="match status" value="1"/>
</dbReference>
<dbReference type="InterPro" id="IPR006321">
    <property type="entry name" value="PilT/PilU"/>
</dbReference>
<organism evidence="3 4">
    <name type="scientific">Sumerlaea chitinivorans</name>
    <dbReference type="NCBI Taxonomy" id="2250252"/>
    <lineage>
        <taxon>Bacteria</taxon>
        <taxon>Candidatus Sumerlaeota</taxon>
        <taxon>Candidatus Sumerlaeia</taxon>
        <taxon>Candidatus Sumerlaeales</taxon>
        <taxon>Candidatus Sumerlaeaceae</taxon>
        <taxon>Candidatus Sumerlaea</taxon>
    </lineage>
</organism>
<dbReference type="PANTHER" id="PTHR30486">
    <property type="entry name" value="TWITCHING MOTILITY PROTEIN PILT"/>
    <property type="match status" value="1"/>
</dbReference>
<dbReference type="GO" id="GO:0016887">
    <property type="term" value="F:ATP hydrolysis activity"/>
    <property type="evidence" value="ECO:0007669"/>
    <property type="project" value="InterPro"/>
</dbReference>
<evidence type="ECO:0000256" key="1">
    <source>
        <dbReference type="ARBA" id="ARBA00006611"/>
    </source>
</evidence>
<dbReference type="NCBIfam" id="TIGR01420">
    <property type="entry name" value="pilT_fam"/>
    <property type="match status" value="1"/>
</dbReference>
<feature type="domain" description="Bacterial type II secretion system protein E" evidence="2">
    <location>
        <begin position="135"/>
        <end position="288"/>
    </location>
</feature>
<dbReference type="KEGG" id="schv:BRCON_1655"/>
<evidence type="ECO:0000313" key="3">
    <source>
        <dbReference type="EMBL" id="AXA36432.1"/>
    </source>
</evidence>
<dbReference type="AlphaFoldDB" id="A0A2Z4Y6V1"/>
<evidence type="ECO:0000259" key="2">
    <source>
        <dbReference type="Pfam" id="PF00437"/>
    </source>
</evidence>
<dbReference type="Proteomes" id="UP000262583">
    <property type="component" value="Chromosome"/>
</dbReference>
<proteinExistence type="inferred from homology"/>
<dbReference type="GO" id="GO:0005524">
    <property type="term" value="F:ATP binding"/>
    <property type="evidence" value="ECO:0007669"/>
    <property type="project" value="InterPro"/>
</dbReference>
<name>A0A2Z4Y6V1_SUMC1</name>
<evidence type="ECO:0000313" key="4">
    <source>
        <dbReference type="Proteomes" id="UP000262583"/>
    </source>
</evidence>
<dbReference type="SUPFAM" id="SSF52540">
    <property type="entry name" value="P-loop containing nucleoside triphosphate hydrolases"/>
    <property type="match status" value="1"/>
</dbReference>
<dbReference type="Pfam" id="PF00437">
    <property type="entry name" value="T2SSE"/>
    <property type="match status" value="1"/>
</dbReference>
<protein>
    <submittedName>
        <fullName evidence="3">Twitching motility protein PilT</fullName>
    </submittedName>
</protein>
<dbReference type="EMBL" id="CP030759">
    <property type="protein sequence ID" value="AXA36432.1"/>
    <property type="molecule type" value="Genomic_DNA"/>
</dbReference>
<dbReference type="Gene3D" id="3.30.450.90">
    <property type="match status" value="1"/>
</dbReference>
<gene>
    <name evidence="3" type="ORF">BRCON_1655</name>
</gene>
<comment type="similarity">
    <text evidence="1">Belongs to the GSP E family.</text>
</comment>
<dbReference type="InterPro" id="IPR001482">
    <property type="entry name" value="T2SS/T4SS_dom"/>
</dbReference>